<evidence type="ECO:0000256" key="2">
    <source>
        <dbReference type="ARBA" id="ARBA00012418"/>
    </source>
</evidence>
<evidence type="ECO:0000313" key="11">
    <source>
        <dbReference type="Proteomes" id="UP000680679"/>
    </source>
</evidence>
<dbReference type="PANTHER" id="PTHR10102:SF0">
    <property type="entry name" value="DNA-DIRECTED RNA POLYMERASE, MITOCHONDRIAL"/>
    <property type="match status" value="1"/>
</dbReference>
<keyword evidence="3" id="KW-0240">DNA-directed RNA polymerase</keyword>
<name>A0ABM7QQU7_9GAMM</name>
<feature type="compositionally biased region" description="Acidic residues" evidence="8">
    <location>
        <begin position="130"/>
        <end position="145"/>
    </location>
</feature>
<organism evidence="10 11">
    <name type="scientific">Allochromatium tepidum</name>
    <dbReference type="NCBI Taxonomy" id="553982"/>
    <lineage>
        <taxon>Bacteria</taxon>
        <taxon>Pseudomonadati</taxon>
        <taxon>Pseudomonadota</taxon>
        <taxon>Gammaproteobacteria</taxon>
        <taxon>Chromatiales</taxon>
        <taxon>Chromatiaceae</taxon>
        <taxon>Allochromatium</taxon>
    </lineage>
</organism>
<feature type="region of interest" description="Disordered" evidence="8">
    <location>
        <begin position="124"/>
        <end position="150"/>
    </location>
</feature>
<dbReference type="Gene3D" id="1.10.150.20">
    <property type="entry name" value="5' to 3' exonuclease, C-terminal subdomain"/>
    <property type="match status" value="1"/>
</dbReference>
<sequence length="1034" mass="116431">MALSLWISPDSQYGLLAPGEARTNTYQRAVEQALKQHLFKDQDAGAPTAAAPPYDDGLRQFNAALTSPPSFGRDRRNAARLWQALLASDTPQEHPDAIVDERIEGLFCLALHSLCAALAEQTVRQNSIDTSDEDEEEDAGEDDMDEDKRPGVEYAETVRVLAEQLRRRAARWLRSQPEHERPENDDWNLVARLLLEPLLVAFKTQFVVRTLDQKRRRDGRPHTEKRIEIAQPELAQRIERLLETLPLSFSPQPLRHPPAYYLDDPGPSNDEADMCIRVDLIGYRQTNAFLRTVHHELQCPEHRSPDFPRYVAAINVQQAVHWRINRPLLHWTHRLIDLVNASTEDAGTKSVRDWIKKTLYRPTKGPRKRFKLSAEFLDSPLARRALDELCPSDPQIAPPPFYLPWKADHRGRIYAETPWLTPQGGDLQRGLLEFARGQVLDESGVRALRRHGANLVGTKRIMADLGITERVRPVVTLDERERWTLDHEADILASAADPLAESFWRDVADEPMQFLAFCLAYRQWKRHPDTPIHLPVQIDGTCNGIQHIAALTGDPVLAEAVNVLPRADGLPADIYSELAEAALTTLGRLPIPTGQAIHRDGLEWADAWLAAEDEPSAWLARKTAKRVVMTIPYGAGRSAQAGAVLEAIEEQLTKVWDERPPDESELTALVEWKNASKERRDFVRKCTKGLFAKQREAAFPKQDEHTAIPIQMIQSGEKTPKRTRTKSDTDEPRTPERAEWERLRTFGAYVARALVEHLRGALDRNYPKVGEFSNWLGRSAAACAGTGKARKGETEKDIGLPLLWLTPLGFPVVQNKFASARSSVSARIGGQLVKFDVQRLTETVDPQKQRDALLPNLIHSLDATHLMMTLLEAKARGVHDIGTIHDCLLCHPNQADTLARAVRRTFAELYAPDTSSGWSGPLSTWYTWMKQVTTLRTLPNAYANLVKGAFEHPGKEGERRLDAARDAGEEDAIHARNVLDDLRGFSASERLLLGLLLKRVVEHAVPKTSPTLEPPLWADDLDLTEDRISTYFFS</sequence>
<comment type="similarity">
    <text evidence="1">Belongs to the phage and mitochondrial RNA polymerase family.</text>
</comment>
<gene>
    <name evidence="10" type="ORF">Atep_29610</name>
</gene>
<dbReference type="EC" id="2.7.7.6" evidence="2"/>
<protein>
    <recommendedName>
        <fullName evidence="2">DNA-directed RNA polymerase</fullName>
        <ecNumber evidence="2">2.7.7.6</ecNumber>
    </recommendedName>
</protein>
<evidence type="ECO:0000256" key="6">
    <source>
        <dbReference type="ARBA" id="ARBA00023163"/>
    </source>
</evidence>
<reference evidence="10 11" key="1">
    <citation type="submission" date="2021-04" db="EMBL/GenBank/DDBJ databases">
        <title>Complete genome sequencing of Allochromatium tepidum strain NZ.</title>
        <authorList>
            <person name="Tsukatani Y."/>
            <person name="Mori H."/>
        </authorList>
    </citation>
    <scope>NUCLEOTIDE SEQUENCE [LARGE SCALE GENOMIC DNA]</scope>
    <source>
        <strain evidence="10 11">NZ</strain>
    </source>
</reference>
<evidence type="ECO:0000256" key="5">
    <source>
        <dbReference type="ARBA" id="ARBA00022695"/>
    </source>
</evidence>
<evidence type="ECO:0000259" key="9">
    <source>
        <dbReference type="Pfam" id="PF00940"/>
    </source>
</evidence>
<dbReference type="SUPFAM" id="SSF56672">
    <property type="entry name" value="DNA/RNA polymerases"/>
    <property type="match status" value="1"/>
</dbReference>
<evidence type="ECO:0000256" key="8">
    <source>
        <dbReference type="SAM" id="MobiDB-lite"/>
    </source>
</evidence>
<keyword evidence="4" id="KW-0808">Transferase</keyword>
<evidence type="ECO:0000256" key="4">
    <source>
        <dbReference type="ARBA" id="ARBA00022679"/>
    </source>
</evidence>
<dbReference type="InterPro" id="IPR002092">
    <property type="entry name" value="DNA-dir_Rpol_phage-type"/>
</dbReference>
<keyword evidence="6" id="KW-0804">Transcription</keyword>
<dbReference type="InterPro" id="IPR046950">
    <property type="entry name" value="DNA-dir_Rpol_C_phage-type"/>
</dbReference>
<dbReference type="EMBL" id="AP024563">
    <property type="protein sequence ID" value="BCU08284.1"/>
    <property type="molecule type" value="Genomic_DNA"/>
</dbReference>
<keyword evidence="5" id="KW-0548">Nucleotidyltransferase</keyword>
<evidence type="ECO:0000256" key="3">
    <source>
        <dbReference type="ARBA" id="ARBA00022478"/>
    </source>
</evidence>
<evidence type="ECO:0000256" key="1">
    <source>
        <dbReference type="ARBA" id="ARBA00009493"/>
    </source>
</evidence>
<feature type="compositionally biased region" description="Basic and acidic residues" evidence="8">
    <location>
        <begin position="725"/>
        <end position="737"/>
    </location>
</feature>
<keyword evidence="11" id="KW-1185">Reference proteome</keyword>
<dbReference type="Gene3D" id="1.10.287.280">
    <property type="match status" value="1"/>
</dbReference>
<feature type="region of interest" description="Disordered" evidence="8">
    <location>
        <begin position="701"/>
        <end position="737"/>
    </location>
</feature>
<dbReference type="Pfam" id="PF00940">
    <property type="entry name" value="RNA_pol"/>
    <property type="match status" value="1"/>
</dbReference>
<comment type="catalytic activity">
    <reaction evidence="7">
        <text>RNA(n) + a ribonucleoside 5'-triphosphate = RNA(n+1) + diphosphate</text>
        <dbReference type="Rhea" id="RHEA:21248"/>
        <dbReference type="Rhea" id="RHEA-COMP:14527"/>
        <dbReference type="Rhea" id="RHEA-COMP:17342"/>
        <dbReference type="ChEBI" id="CHEBI:33019"/>
        <dbReference type="ChEBI" id="CHEBI:61557"/>
        <dbReference type="ChEBI" id="CHEBI:140395"/>
        <dbReference type="EC" id="2.7.7.6"/>
    </reaction>
</comment>
<dbReference type="PANTHER" id="PTHR10102">
    <property type="entry name" value="DNA-DIRECTED RNA POLYMERASE, MITOCHONDRIAL"/>
    <property type="match status" value="1"/>
</dbReference>
<dbReference type="InterPro" id="IPR043502">
    <property type="entry name" value="DNA/RNA_pol_sf"/>
</dbReference>
<dbReference type="PROSITE" id="PS00489">
    <property type="entry name" value="RNA_POL_PHAGE_2"/>
    <property type="match status" value="1"/>
</dbReference>
<evidence type="ECO:0000256" key="7">
    <source>
        <dbReference type="ARBA" id="ARBA00048552"/>
    </source>
</evidence>
<proteinExistence type="inferred from homology"/>
<dbReference type="RefSeq" id="WP_213379324.1">
    <property type="nucleotide sequence ID" value="NZ_AP024563.1"/>
</dbReference>
<evidence type="ECO:0000313" key="10">
    <source>
        <dbReference type="EMBL" id="BCU08284.1"/>
    </source>
</evidence>
<feature type="domain" description="DNA-directed RNA polymerase C-terminal" evidence="9">
    <location>
        <begin position="440"/>
        <end position="914"/>
    </location>
</feature>
<accession>A0ABM7QQU7</accession>
<dbReference type="PROSITE" id="PS00900">
    <property type="entry name" value="RNA_POL_PHAGE_1"/>
    <property type="match status" value="1"/>
</dbReference>
<dbReference type="Proteomes" id="UP000680679">
    <property type="component" value="Chromosome"/>
</dbReference>